<dbReference type="PANTHER" id="PTHR43584:SF8">
    <property type="entry name" value="N-ACETYLMURAMATE ALPHA-1-PHOSPHATE URIDYLYLTRANSFERASE"/>
    <property type="match status" value="1"/>
</dbReference>
<dbReference type="STRING" id="1619313.EM595_0186"/>
<dbReference type="InterPro" id="IPR029044">
    <property type="entry name" value="Nucleotide-diphossugar_trans"/>
</dbReference>
<dbReference type="SUPFAM" id="SSF53448">
    <property type="entry name" value="Nucleotide-diphospho-sugar transferases"/>
    <property type="match status" value="1"/>
</dbReference>
<dbReference type="Gene3D" id="3.90.550.10">
    <property type="entry name" value="Spore Coat Polysaccharide Biosynthesis Protein SpsA, Chain A"/>
    <property type="match status" value="1"/>
</dbReference>
<keyword evidence="2" id="KW-0548">Nucleotidyltransferase</keyword>
<accession>A0A0U5L1N5</accession>
<evidence type="ECO:0000256" key="2">
    <source>
        <dbReference type="ARBA" id="ARBA00022695"/>
    </source>
</evidence>
<organism evidence="5 6">
    <name type="scientific">Duffyella gerundensis</name>
    <dbReference type="NCBI Taxonomy" id="1619313"/>
    <lineage>
        <taxon>Bacteria</taxon>
        <taxon>Pseudomonadati</taxon>
        <taxon>Pseudomonadota</taxon>
        <taxon>Gammaproteobacteria</taxon>
        <taxon>Enterobacterales</taxon>
        <taxon>Erwiniaceae</taxon>
        <taxon>Duffyella</taxon>
    </lineage>
</organism>
<dbReference type="InterPro" id="IPR050065">
    <property type="entry name" value="GlmU-like"/>
</dbReference>
<keyword evidence="1 5" id="KW-0808">Transferase</keyword>
<dbReference type="OrthoDB" id="3590125at2"/>
<dbReference type="PANTHER" id="PTHR43584">
    <property type="entry name" value="NUCLEOTIDYL TRANSFERASE"/>
    <property type="match status" value="1"/>
</dbReference>
<dbReference type="Pfam" id="PF12804">
    <property type="entry name" value="NTP_transf_3"/>
    <property type="match status" value="1"/>
</dbReference>
<evidence type="ECO:0000313" key="5">
    <source>
        <dbReference type="EMBL" id="CUU22423.1"/>
    </source>
</evidence>
<reference evidence="6" key="1">
    <citation type="submission" date="2015-11" db="EMBL/GenBank/DDBJ databases">
        <authorList>
            <person name="Blom J."/>
        </authorList>
    </citation>
    <scope>NUCLEOTIDE SEQUENCE [LARGE SCALE GENOMIC DNA]</scope>
</reference>
<feature type="domain" description="MobA-like NTP transferase" evidence="4">
    <location>
        <begin position="6"/>
        <end position="112"/>
    </location>
</feature>
<evidence type="ECO:0000259" key="4">
    <source>
        <dbReference type="Pfam" id="PF12804"/>
    </source>
</evidence>
<dbReference type="EMBL" id="LN907827">
    <property type="protein sequence ID" value="CUU22423.1"/>
    <property type="molecule type" value="Genomic_DNA"/>
</dbReference>
<proteinExistence type="predicted"/>
<dbReference type="GO" id="GO:0016779">
    <property type="term" value="F:nucleotidyltransferase activity"/>
    <property type="evidence" value="ECO:0007669"/>
    <property type="project" value="UniProtKB-KW"/>
</dbReference>
<evidence type="ECO:0000256" key="3">
    <source>
        <dbReference type="ARBA" id="ARBA00022842"/>
    </source>
</evidence>
<dbReference type="RefSeq" id="WP_067426916.1">
    <property type="nucleotide sequence ID" value="NZ_JACSXG010000019.1"/>
</dbReference>
<dbReference type="InterPro" id="IPR025877">
    <property type="entry name" value="MobA-like_NTP_Trfase"/>
</dbReference>
<dbReference type="KEGG" id="ege:EM595_0186"/>
<evidence type="ECO:0000313" key="6">
    <source>
        <dbReference type="Proteomes" id="UP000059419"/>
    </source>
</evidence>
<keyword evidence="3" id="KW-0460">Magnesium</keyword>
<protein>
    <submittedName>
        <fullName evidence="5">Putative sugar nucleotidyltransferase</fullName>
    </submittedName>
</protein>
<dbReference type="Proteomes" id="UP000059419">
    <property type="component" value="Chromosome 1"/>
</dbReference>
<gene>
    <name evidence="5" type="ORF">EM595_0186</name>
</gene>
<keyword evidence="6" id="KW-1185">Reference proteome</keyword>
<evidence type="ECO:0000256" key="1">
    <source>
        <dbReference type="ARBA" id="ARBA00022679"/>
    </source>
</evidence>
<dbReference type="AlphaFoldDB" id="A0A0U5L1N5"/>
<name>A0A0U5L1N5_9GAMM</name>
<dbReference type="PATRIC" id="fig|1619313.3.peg.193"/>
<sequence length="225" mass="25146">MKADHAIILAAGKSLQLDGKNKVLIRHPQSQKTILDRAIEAFAGKHITVVVGFGALQIMERYPQLHYIINENWANTNNAMSLGLALSQVGEPTYVVSGDIFFSGALIAEMDNRSGNLILTEERENRMLTSLHCELDAQGKISNIYGGPIRASQHPEAIGLFKITDRELLKSWHKQCLRFGNLFAGQTLPCQEDSPLYAHDLGTHPFCEINSIADYWRLVQTEYQP</sequence>